<dbReference type="SMART" id="SM00460">
    <property type="entry name" value="TGc"/>
    <property type="match status" value="1"/>
</dbReference>
<keyword evidence="1" id="KW-0812">Transmembrane</keyword>
<keyword evidence="4" id="KW-1185">Reference proteome</keyword>
<feature type="transmembrane region" description="Helical" evidence="1">
    <location>
        <begin position="169"/>
        <end position="185"/>
    </location>
</feature>
<dbReference type="PANTHER" id="PTHR42736">
    <property type="entry name" value="PROTEIN-GLUTAMINE GAMMA-GLUTAMYLTRANSFERASE"/>
    <property type="match status" value="1"/>
</dbReference>
<accession>A0A256IHT6</accession>
<evidence type="ECO:0000313" key="4">
    <source>
        <dbReference type="Proteomes" id="UP000216308"/>
    </source>
</evidence>
<evidence type="ECO:0000259" key="2">
    <source>
        <dbReference type="SMART" id="SM00460"/>
    </source>
</evidence>
<name>A0A256IHT6_9EURY</name>
<feature type="transmembrane region" description="Helical" evidence="1">
    <location>
        <begin position="117"/>
        <end position="138"/>
    </location>
</feature>
<keyword evidence="1" id="KW-0472">Membrane</keyword>
<comment type="caution">
    <text evidence="3">The sequence shown here is derived from an EMBL/GenBank/DDBJ whole genome shotgun (WGS) entry which is preliminary data.</text>
</comment>
<dbReference type="Proteomes" id="UP000216308">
    <property type="component" value="Unassembled WGS sequence"/>
</dbReference>
<dbReference type="PANTHER" id="PTHR42736:SF1">
    <property type="entry name" value="PROTEIN-GLUTAMINE GAMMA-GLUTAMYLTRANSFERASE"/>
    <property type="match status" value="1"/>
</dbReference>
<gene>
    <name evidence="3" type="ORF">DJ70_10655</name>
</gene>
<evidence type="ECO:0000256" key="1">
    <source>
        <dbReference type="SAM" id="Phobius"/>
    </source>
</evidence>
<proteinExistence type="predicted"/>
<keyword evidence="1" id="KW-1133">Transmembrane helix</keyword>
<sequence>MTARPSDGSAEAPDDAGSLGGAGSLGDAGPFGVVPGGLTEPAALGVLLATVAYVGALAAVTNVVGGTGRLLAVVAVAAVCGTALARVVSPRSAVRLTVALFVAGLVGYYLTIPGSRVALDSLGAVALDVVSLLTGLSVLRLVSVDVWVLVIAPVPTFLVAYLAGRGRHVAAATVAGGTLGFFVLTGDAGDAVTLAGVVGVALAVGLSTVSTPGGIRSHGGTLAAVLAVMVLASPTVTVLPAGAAQPWAVDRGAPGLESSVVGDDELEIVGTTRLSPQVRFTMESPVERNWHVASYDTYTGDGWVRSGEERPLDGPLSGPPGETRTVESTFTAETELETIPAPWQAVDVGGVVGEAAQVDERGTIHPGGPILEGDRVAVESRVLEADAADLRSAGTDYGPAIAERYTQLPESTPDRVGERTAEVLAEAGAENPYDEAVAIERYLIEEYDYSLTIDRPDGDIADAFLFEMTAGYCTYFATTMVAMLRSQGVPARLETGYSSGQQVGDDEYVVRGQDAHAWVSVYFPEHGWVAFDPTPATDRDLARSIRLAEARSDGVEGIDTNRSGFEISTVVQEEPTRFPEANATGNGTVDGNVSETVAETNATENDSGPEEPGPGGGILETVAAGDGVPSLPSRGVLGYWLLVVIVATAGARHVGATDRAYHAARVRLPGRSRTPRADAERAFADLERILSRRYRERRAGETPRAYLDGLRARGVDDRVHAVGEVYERAAYAGDVTREEADAARRTVRRIALESTPLVGRLFDRTPTEE</sequence>
<protein>
    <submittedName>
        <fullName evidence="3">Transglutaminase</fullName>
    </submittedName>
</protein>
<dbReference type="SUPFAM" id="SSF54001">
    <property type="entry name" value="Cysteine proteinases"/>
    <property type="match status" value="1"/>
</dbReference>
<dbReference type="InterPro" id="IPR038765">
    <property type="entry name" value="Papain-like_cys_pep_sf"/>
</dbReference>
<dbReference type="Pfam" id="PF01841">
    <property type="entry name" value="Transglut_core"/>
    <property type="match status" value="1"/>
</dbReference>
<dbReference type="InterPro" id="IPR002931">
    <property type="entry name" value="Transglutaminase-like"/>
</dbReference>
<dbReference type="InterPro" id="IPR052901">
    <property type="entry name" value="Bact_TGase-like"/>
</dbReference>
<feature type="transmembrane region" description="Helical" evidence="1">
    <location>
        <begin position="191"/>
        <end position="209"/>
    </location>
</feature>
<feature type="transmembrane region" description="Helical" evidence="1">
    <location>
        <begin position="42"/>
        <end position="63"/>
    </location>
</feature>
<dbReference type="Gene3D" id="3.10.620.30">
    <property type="match status" value="1"/>
</dbReference>
<dbReference type="OrthoDB" id="18481at2157"/>
<dbReference type="EMBL" id="NHPJ01000096">
    <property type="protein sequence ID" value="OYR55876.1"/>
    <property type="molecule type" value="Genomic_DNA"/>
</dbReference>
<dbReference type="InterPro" id="IPR025403">
    <property type="entry name" value="TgpA-like_C"/>
</dbReference>
<feature type="transmembrane region" description="Helical" evidence="1">
    <location>
        <begin position="144"/>
        <end position="162"/>
    </location>
</feature>
<dbReference type="AlphaFoldDB" id="A0A256IHT6"/>
<dbReference type="Pfam" id="PF13559">
    <property type="entry name" value="DUF4129"/>
    <property type="match status" value="1"/>
</dbReference>
<evidence type="ECO:0000313" key="3">
    <source>
        <dbReference type="EMBL" id="OYR55876.1"/>
    </source>
</evidence>
<feature type="transmembrane region" description="Helical" evidence="1">
    <location>
        <begin position="221"/>
        <end position="243"/>
    </location>
</feature>
<dbReference type="RefSeq" id="WP_094532850.1">
    <property type="nucleotide sequence ID" value="NZ_NHPJ01000096.1"/>
</dbReference>
<feature type="domain" description="Transglutaminase-like" evidence="2">
    <location>
        <begin position="465"/>
        <end position="535"/>
    </location>
</feature>
<reference evidence="3 4" key="1">
    <citation type="journal article" date="2014" name="Front. Microbiol.">
        <title>Population and genomic analysis of the genus Halorubrum.</title>
        <authorList>
            <person name="Fullmer M.S."/>
            <person name="Soucy S.M."/>
            <person name="Swithers K.S."/>
            <person name="Makkay A.M."/>
            <person name="Wheeler R."/>
            <person name="Ventosa A."/>
            <person name="Gogarten J.P."/>
            <person name="Papke R.T."/>
        </authorList>
    </citation>
    <scope>NUCLEOTIDE SEQUENCE [LARGE SCALE GENOMIC DNA]</scope>
    <source>
        <strain evidence="3 4">Cb34</strain>
    </source>
</reference>
<organism evidence="3 4">
    <name type="scientific">Halorubrum halodurans</name>
    <dbReference type="NCBI Taxonomy" id="1383851"/>
    <lineage>
        <taxon>Archaea</taxon>
        <taxon>Methanobacteriati</taxon>
        <taxon>Methanobacteriota</taxon>
        <taxon>Stenosarchaea group</taxon>
        <taxon>Halobacteria</taxon>
        <taxon>Halobacteriales</taxon>
        <taxon>Haloferacaceae</taxon>
        <taxon>Halorubrum</taxon>
    </lineage>
</organism>
<feature type="transmembrane region" description="Helical" evidence="1">
    <location>
        <begin position="93"/>
        <end position="110"/>
    </location>
</feature>
<feature type="transmembrane region" description="Helical" evidence="1">
    <location>
        <begin position="70"/>
        <end position="87"/>
    </location>
</feature>